<reference evidence="1 2" key="1">
    <citation type="journal article" date="2018" name="Nat. Biotechnol.">
        <title>A standardized bacterial taxonomy based on genome phylogeny substantially revises the tree of life.</title>
        <authorList>
            <person name="Parks D.H."/>
            <person name="Chuvochina M."/>
            <person name="Waite D.W."/>
            <person name="Rinke C."/>
            <person name="Skarshewski A."/>
            <person name="Chaumeil P.A."/>
            <person name="Hugenholtz P."/>
        </authorList>
    </citation>
    <scope>NUCLEOTIDE SEQUENCE [LARGE SCALE GENOMIC DNA]</scope>
    <source>
        <strain evidence="1">UBA11264</strain>
    </source>
</reference>
<accession>A0A9C7V5X5</accession>
<dbReference type="Proteomes" id="UP000262210">
    <property type="component" value="Unassembled WGS sequence"/>
</dbReference>
<proteinExistence type="predicted"/>
<dbReference type="AlphaFoldDB" id="A0A9C7V5X5"/>
<organism evidence="1 2">
    <name type="scientific">Serratia grimesii</name>
    <dbReference type="NCBI Taxonomy" id="82995"/>
    <lineage>
        <taxon>Bacteria</taxon>
        <taxon>Pseudomonadati</taxon>
        <taxon>Pseudomonadota</taxon>
        <taxon>Gammaproteobacteria</taxon>
        <taxon>Enterobacterales</taxon>
        <taxon>Yersiniaceae</taxon>
        <taxon>Serratia</taxon>
    </lineage>
</organism>
<evidence type="ECO:0000313" key="2">
    <source>
        <dbReference type="Proteomes" id="UP000262210"/>
    </source>
</evidence>
<gene>
    <name evidence="1" type="ORF">DHV72_02160</name>
</gene>
<sequence>MCLTCFREAHRHCVAHILLSPTFKSNNFSQLTCVCTIHAQHGRFHGKKSVLSTSRYCEIANKVKKRAGRFCRRSQGIVCGGHKKAQ</sequence>
<comment type="caution">
    <text evidence="1">The sequence shown here is derived from an EMBL/GenBank/DDBJ whole genome shotgun (WGS) entry which is preliminary data.</text>
</comment>
<dbReference type="EMBL" id="DPSM01000005">
    <property type="protein sequence ID" value="HCJ98817.1"/>
    <property type="molecule type" value="Genomic_DNA"/>
</dbReference>
<name>A0A9C7V5X5_9GAMM</name>
<protein>
    <submittedName>
        <fullName evidence="1">Uncharacterized protein</fullName>
    </submittedName>
</protein>
<evidence type="ECO:0000313" key="1">
    <source>
        <dbReference type="EMBL" id="HCJ98817.1"/>
    </source>
</evidence>